<gene>
    <name evidence="1" type="ordered locus">Rmet_6756</name>
</gene>
<dbReference type="EMBL" id="CP000353">
    <property type="protein sequence ID" value="ADC45335.1"/>
    <property type="molecule type" value="Genomic_DNA"/>
</dbReference>
<geneLocation type="plasmid" evidence="1 2">
    <name>megaplasmid</name>
</geneLocation>
<proteinExistence type="predicted"/>
<name>D3DYG5_CUPMC</name>
<keyword evidence="2" id="KW-1185">Reference proteome</keyword>
<dbReference type="HOGENOM" id="CLU_2702169_0_0_4"/>
<sequence>MQASRPRSPDFAGVFFAIFLAIQIDWSQIQLNPALPDSPFPDNTESPLGISLSSAQKNLIHHKMMFPERFAQG</sequence>
<dbReference type="Proteomes" id="UP000002429">
    <property type="component" value="Plasmid megaplasmid"/>
</dbReference>
<dbReference type="AlphaFoldDB" id="D3DYG5"/>
<accession>D3DYG5</accession>
<keyword evidence="1" id="KW-0614">Plasmid</keyword>
<protein>
    <submittedName>
        <fullName evidence="1">Uncharacterized protein</fullName>
    </submittedName>
</protein>
<evidence type="ECO:0000313" key="2">
    <source>
        <dbReference type="Proteomes" id="UP000002429"/>
    </source>
</evidence>
<dbReference type="KEGG" id="rme:Rmet_6756"/>
<reference evidence="2" key="1">
    <citation type="journal article" date="2010" name="PLoS ONE">
        <title>The complete genome sequence of Cupriavidus metallidurans strain CH34, a master survivalist in harsh and anthropogenic environments.</title>
        <authorList>
            <person name="Janssen P.J."/>
            <person name="Van Houdt R."/>
            <person name="Moors H."/>
            <person name="Monsieurs P."/>
            <person name="Morin N."/>
            <person name="Michaux A."/>
            <person name="Benotmane M.A."/>
            <person name="Leys N."/>
            <person name="Vallaeys T."/>
            <person name="Lapidus A."/>
            <person name="Monchy S."/>
            <person name="Medigue C."/>
            <person name="Taghavi S."/>
            <person name="McCorkle S."/>
            <person name="Dunn J."/>
            <person name="van der Lelie D."/>
            <person name="Mergeay M."/>
        </authorList>
    </citation>
    <scope>NUCLEOTIDE SEQUENCE [LARGE SCALE GENOMIC DNA]</scope>
    <source>
        <strain evidence="2">ATCC 43123 / DSM 2839 / NBRC 102507 / CH34</strain>
    </source>
</reference>
<evidence type="ECO:0000313" key="1">
    <source>
        <dbReference type="EMBL" id="ADC45335.1"/>
    </source>
</evidence>
<organism evidence="1 2">
    <name type="scientific">Cupriavidus metallidurans (strain ATCC 43123 / DSM 2839 / NBRC 102507 / CH34)</name>
    <name type="common">Ralstonia metallidurans</name>
    <dbReference type="NCBI Taxonomy" id="266264"/>
    <lineage>
        <taxon>Bacteria</taxon>
        <taxon>Pseudomonadati</taxon>
        <taxon>Pseudomonadota</taxon>
        <taxon>Betaproteobacteria</taxon>
        <taxon>Burkholderiales</taxon>
        <taxon>Burkholderiaceae</taxon>
        <taxon>Cupriavidus</taxon>
    </lineage>
</organism>